<dbReference type="OrthoDB" id="332939at2"/>
<keyword evidence="3" id="KW-1185">Reference proteome</keyword>
<dbReference type="AlphaFoldDB" id="L7UPB5"/>
<dbReference type="GO" id="GO:0016787">
    <property type="term" value="F:hydrolase activity"/>
    <property type="evidence" value="ECO:0007669"/>
    <property type="project" value="InterPro"/>
</dbReference>
<dbReference type="CDD" id="cd07379">
    <property type="entry name" value="MPP_239FB"/>
    <property type="match status" value="1"/>
</dbReference>
<dbReference type="PANTHER" id="PTHR12905">
    <property type="entry name" value="METALLOPHOSPHOESTERASE"/>
    <property type="match status" value="1"/>
</dbReference>
<protein>
    <recommendedName>
        <fullName evidence="1">Calcineurin-like phosphoesterase domain-containing protein</fullName>
    </recommendedName>
</protein>
<dbReference type="InterPro" id="IPR051693">
    <property type="entry name" value="UPF0046_metallophosphoest"/>
</dbReference>
<reference evidence="2 3" key="1">
    <citation type="journal article" date="2013" name="Genome Announc.">
        <title>Complete genome sequence of Myxococcus stipitatus strain DSM 14675, a fruiting myxobacterium.</title>
        <authorList>
            <person name="Huntley S."/>
            <person name="Kneip S."/>
            <person name="Treuner-Lange A."/>
            <person name="Sogaard-Andersen L."/>
        </authorList>
    </citation>
    <scope>NUCLEOTIDE SEQUENCE [LARGE SCALE GENOMIC DNA]</scope>
    <source>
        <strain evidence="3">DSM 14675 / JCM 12634 / Mx s8</strain>
    </source>
</reference>
<accession>L7UPB5</accession>
<feature type="domain" description="Calcineurin-like phosphoesterase" evidence="1">
    <location>
        <begin position="1"/>
        <end position="175"/>
    </location>
</feature>
<dbReference type="Gene3D" id="3.60.21.10">
    <property type="match status" value="1"/>
</dbReference>
<name>L7UPB5_MYXSD</name>
<dbReference type="STRING" id="1278073.MYSTI_08126"/>
<dbReference type="eggNOG" id="COG2129">
    <property type="taxonomic scope" value="Bacteria"/>
</dbReference>
<dbReference type="SUPFAM" id="SSF56300">
    <property type="entry name" value="Metallo-dependent phosphatases"/>
    <property type="match status" value="1"/>
</dbReference>
<gene>
    <name evidence="2" type="ordered locus">MYSTI_08126</name>
</gene>
<dbReference type="KEGG" id="msd:MYSTI_08126"/>
<organism evidence="2 3">
    <name type="scientific">Myxococcus stipitatus (strain DSM 14675 / JCM 12634 / Mx s8)</name>
    <dbReference type="NCBI Taxonomy" id="1278073"/>
    <lineage>
        <taxon>Bacteria</taxon>
        <taxon>Pseudomonadati</taxon>
        <taxon>Myxococcota</taxon>
        <taxon>Myxococcia</taxon>
        <taxon>Myxococcales</taxon>
        <taxon>Cystobacterineae</taxon>
        <taxon>Myxococcaceae</taxon>
        <taxon>Myxococcus</taxon>
    </lineage>
</organism>
<dbReference type="InterPro" id="IPR029052">
    <property type="entry name" value="Metallo-depent_PP-like"/>
</dbReference>
<dbReference type="HOGENOM" id="CLU_041441_1_0_7"/>
<proteinExistence type="predicted"/>
<evidence type="ECO:0000313" key="3">
    <source>
        <dbReference type="Proteomes" id="UP000011131"/>
    </source>
</evidence>
<dbReference type="PANTHER" id="PTHR12905:SF0">
    <property type="entry name" value="CALCINEURIN-LIKE PHOSPHOESTERASE DOMAIN-CONTAINING PROTEIN"/>
    <property type="match status" value="1"/>
</dbReference>
<sequence length="222" mass="24730">MRLVLISDTHRRHEELEVPACDVLIHAGDFSKRGKQPELESFLSWFATQPAREKVFVAGNHDFICEREPALTRELARQAGVHYLDDEALVVSGLRLWGSPVTPRFGGMAFNYDRGAPILARWNLIPEGLDVLITHGPPKGVGDRTFLGAHVGCADLLARVRHVRPRLHVFGHIHESFGEHSVPDVPTRFLNVANCHLLPLGLRPPVTVELEPQAAMDRTSTL</sequence>
<dbReference type="InterPro" id="IPR004843">
    <property type="entry name" value="Calcineurin-like_PHP"/>
</dbReference>
<evidence type="ECO:0000313" key="2">
    <source>
        <dbReference type="EMBL" id="AGC49392.1"/>
    </source>
</evidence>
<dbReference type="Proteomes" id="UP000011131">
    <property type="component" value="Chromosome"/>
</dbReference>
<evidence type="ECO:0000259" key="1">
    <source>
        <dbReference type="Pfam" id="PF00149"/>
    </source>
</evidence>
<dbReference type="EMBL" id="CP004025">
    <property type="protein sequence ID" value="AGC49392.1"/>
    <property type="molecule type" value="Genomic_DNA"/>
</dbReference>
<dbReference type="RefSeq" id="WP_015353645.1">
    <property type="nucleotide sequence ID" value="NC_020126.1"/>
</dbReference>
<dbReference type="PATRIC" id="fig|1278073.3.peg.8282"/>
<dbReference type="Pfam" id="PF00149">
    <property type="entry name" value="Metallophos"/>
    <property type="match status" value="1"/>
</dbReference>